<dbReference type="Pfam" id="PF00211">
    <property type="entry name" value="Guanylate_cyc"/>
    <property type="match status" value="1"/>
</dbReference>
<name>D9SDY1_GALCS</name>
<dbReference type="GO" id="GO:0009190">
    <property type="term" value="P:cyclic nucleotide biosynthetic process"/>
    <property type="evidence" value="ECO:0007669"/>
    <property type="project" value="InterPro"/>
</dbReference>
<dbReference type="EMBL" id="CP002159">
    <property type="protein sequence ID" value="ADL56803.1"/>
    <property type="molecule type" value="Genomic_DNA"/>
</dbReference>
<dbReference type="HOGENOM" id="CLU_463590_0_0_4"/>
<dbReference type="SUPFAM" id="SSF48452">
    <property type="entry name" value="TPR-like"/>
    <property type="match status" value="1"/>
</dbReference>
<dbReference type="OrthoDB" id="5180013at2"/>
<dbReference type="PROSITE" id="PS50125">
    <property type="entry name" value="GUANYLATE_CYCLASE_2"/>
    <property type="match status" value="1"/>
</dbReference>
<protein>
    <submittedName>
        <fullName evidence="2">Adenylyl cyclase class-3/4/guanylyl cyclase</fullName>
    </submittedName>
</protein>
<accession>D9SDY1</accession>
<dbReference type="eggNOG" id="COG2114">
    <property type="taxonomic scope" value="Bacteria"/>
</dbReference>
<dbReference type="Proteomes" id="UP000001235">
    <property type="component" value="Chromosome"/>
</dbReference>
<reference evidence="2 3" key="1">
    <citation type="submission" date="2010-08" db="EMBL/GenBank/DDBJ databases">
        <title>Complete sequence of Gallionella capsiferriformans ES-2.</title>
        <authorList>
            <consortium name="US DOE Joint Genome Institute"/>
            <person name="Lucas S."/>
            <person name="Copeland A."/>
            <person name="Lapidus A."/>
            <person name="Cheng J.-F."/>
            <person name="Bruce D."/>
            <person name="Goodwin L."/>
            <person name="Pitluck S."/>
            <person name="Chertkov O."/>
            <person name="Davenport K.W."/>
            <person name="Detter J.C."/>
            <person name="Han C."/>
            <person name="Tapia R."/>
            <person name="Land M."/>
            <person name="Hauser L."/>
            <person name="Chang Y.-J."/>
            <person name="Jeffries C."/>
            <person name="Kyrpides N."/>
            <person name="Ivanova N."/>
            <person name="Mikhailova N."/>
            <person name="Shelobolina E.S."/>
            <person name="Picardal F."/>
            <person name="Roden E."/>
            <person name="Emerson D."/>
            <person name="Woyke T."/>
        </authorList>
    </citation>
    <scope>NUCLEOTIDE SEQUENCE [LARGE SCALE GENOMIC DNA]</scope>
    <source>
        <strain evidence="2 3">ES-2</strain>
    </source>
</reference>
<dbReference type="InterPro" id="IPR011990">
    <property type="entry name" value="TPR-like_helical_dom_sf"/>
</dbReference>
<sequence length="588" mass="65789">MMTEQILAAQKSGNHLMVYELAEEALKTHPDDIFLQYHLVLALAKCDATQRALDCFYQYKLYLHPSEDVLALEALILKHLAFASYDAVSLRKAADSYQRILSQAGGYYRAINAATLYLLSGDRGQSVALAQHALELAAQDEGDLFFKMATQAAALLMLDRQSDAKRVIDAVACLEGDNLQRRARTRQRLKLICDYLHLDASILDSLLPEMVVYYCGHIFDQTILPAQEAELVRRIESILSENKVAIAYGSLAAGADILFAECILQRGGELNVWLPFKKSDFCEAAVQPAGAAWLARFESCLARAHSVSYATDSSFMKDDSLFEYCADVSMGMSITRANILSARVLQVAVWNEIASARFSGTHRNVNKWRDLGHSACVIPYPHSSHVRKVLTQPDVVARREPHAILFSDVRGYSKLCDRDVLWYFNVLNPHLARAIEKFRPDIQLIDTWGDGIYMITKKASVAARIAFALNEALAQLDQSMLDLQEPLMMRTALHYGPVFTLYDHFEQKETFSSNEVTKTARIEPVTPPGEIFGTEAFVAILELEGDKCATFEYAGTLPSAKNYGAFSMFHIRPGLQSDSTWRVKKQKA</sequence>
<evidence type="ECO:0000259" key="1">
    <source>
        <dbReference type="PROSITE" id="PS50125"/>
    </source>
</evidence>
<dbReference type="Pfam" id="PF20308">
    <property type="entry name" value="TPR-S"/>
    <property type="match status" value="1"/>
</dbReference>
<dbReference type="STRING" id="395494.Galf_2810"/>
<dbReference type="InterPro" id="IPR029787">
    <property type="entry name" value="Nucleotide_cyclase"/>
</dbReference>
<dbReference type="InterPro" id="IPR046880">
    <property type="entry name" value="TPR-S"/>
</dbReference>
<organism evidence="2 3">
    <name type="scientific">Gallionella capsiferriformans (strain ES-2)</name>
    <name type="common">Gallionella ferruginea capsiferriformans (strain ES-2)</name>
    <dbReference type="NCBI Taxonomy" id="395494"/>
    <lineage>
        <taxon>Bacteria</taxon>
        <taxon>Pseudomonadati</taxon>
        <taxon>Pseudomonadota</taxon>
        <taxon>Betaproteobacteria</taxon>
        <taxon>Nitrosomonadales</taxon>
        <taxon>Gallionellaceae</taxon>
        <taxon>Gallionella</taxon>
    </lineage>
</organism>
<dbReference type="Gene3D" id="3.30.70.1230">
    <property type="entry name" value="Nucleotide cyclase"/>
    <property type="match status" value="1"/>
</dbReference>
<feature type="domain" description="Guanylate cyclase" evidence="1">
    <location>
        <begin position="403"/>
        <end position="523"/>
    </location>
</feature>
<proteinExistence type="predicted"/>
<evidence type="ECO:0000313" key="2">
    <source>
        <dbReference type="EMBL" id="ADL56803.1"/>
    </source>
</evidence>
<dbReference type="SMART" id="SM00044">
    <property type="entry name" value="CYCc"/>
    <property type="match status" value="1"/>
</dbReference>
<dbReference type="AlphaFoldDB" id="D9SDY1"/>
<dbReference type="InterPro" id="IPR001054">
    <property type="entry name" value="A/G_cyclase"/>
</dbReference>
<keyword evidence="3" id="KW-1185">Reference proteome</keyword>
<gene>
    <name evidence="2" type="ordered locus">Galf_2810</name>
</gene>
<dbReference type="RefSeq" id="WP_013294705.1">
    <property type="nucleotide sequence ID" value="NC_014394.1"/>
</dbReference>
<dbReference type="GO" id="GO:0035556">
    <property type="term" value="P:intracellular signal transduction"/>
    <property type="evidence" value="ECO:0007669"/>
    <property type="project" value="InterPro"/>
</dbReference>
<dbReference type="GO" id="GO:0004016">
    <property type="term" value="F:adenylate cyclase activity"/>
    <property type="evidence" value="ECO:0007669"/>
    <property type="project" value="UniProtKB-ARBA"/>
</dbReference>
<dbReference type="KEGG" id="gca:Galf_2810"/>
<evidence type="ECO:0000313" key="3">
    <source>
        <dbReference type="Proteomes" id="UP000001235"/>
    </source>
</evidence>
<dbReference type="SUPFAM" id="SSF55073">
    <property type="entry name" value="Nucleotide cyclase"/>
    <property type="match status" value="1"/>
</dbReference>